<dbReference type="AlphaFoldDB" id="A0A9X3J7P0"/>
<sequence length="520" mass="56941">MITLKINNTKIQVQEGTSVMKAAQQMGIDIPNMCWHDELEHFTSCMICMVKNQSNGKLFPSCSVKVSDGMEVITNDEEVSESRKTALELLLSEHVGDCEAPCQVACSAHMDIPKMNRLIAAGKLDEALQVVKKDIALPAVLGRICPAPCEGACHRKTVDEPISICLLKRIVGDEGNQTEATAVKMTGKKVAVIGAGPAGLAAAYYLQLKGIQVTLFDKNEKAGGLLRTSLSEEILPMDVLDKEIELILRTGVEFKGGSDIGASEFEAYKKDFDAIIIATGKVEENSELYGLKATPKGIVADKNSYQTSDKKVFAIGNVLRSSRLAVRSVGQGKEVAFSVLQFLNNAEIKGEPRLFNSRFGKLVQEEYAEYLKESVEGKRTYPEKGGRSGFSKEEAIAEAKRCLHCDCRAIDNCKLRDYSNAYVVDQKRFKTSERRNISKQINHGSVVYEPQKCIKCGICVRLTEKYGEEFGFTYVGRGFDVVIGVPFNEELEKGLTDTAKKVAEGCPTGAISLKGAISKE</sequence>
<accession>A0A9X3J7P0</accession>
<dbReference type="InterPro" id="IPR001041">
    <property type="entry name" value="2Fe-2S_ferredoxin-type"/>
</dbReference>
<dbReference type="GO" id="GO:0051536">
    <property type="term" value="F:iron-sulfur cluster binding"/>
    <property type="evidence" value="ECO:0007669"/>
    <property type="project" value="InterPro"/>
</dbReference>
<dbReference type="PANTHER" id="PTHR43100:SF1">
    <property type="entry name" value="GLUTAMATE SYNTHASE [NADPH] SMALL CHAIN"/>
    <property type="match status" value="1"/>
</dbReference>
<dbReference type="Gene3D" id="3.30.70.20">
    <property type="match status" value="1"/>
</dbReference>
<dbReference type="Pfam" id="PF13510">
    <property type="entry name" value="Fer2_4"/>
    <property type="match status" value="1"/>
</dbReference>
<dbReference type="Gene3D" id="3.10.20.740">
    <property type="match status" value="1"/>
</dbReference>
<dbReference type="RefSeq" id="WP_343333233.1">
    <property type="nucleotide sequence ID" value="NZ_JAPOHD010000023.1"/>
</dbReference>
<dbReference type="GO" id="GO:0016491">
    <property type="term" value="F:oxidoreductase activity"/>
    <property type="evidence" value="ECO:0007669"/>
    <property type="project" value="InterPro"/>
</dbReference>
<dbReference type="SUPFAM" id="SSF51971">
    <property type="entry name" value="Nucleotide-binding domain"/>
    <property type="match status" value="1"/>
</dbReference>
<feature type="domain" description="2Fe-2S ferredoxin-type" evidence="1">
    <location>
        <begin position="1"/>
        <end position="78"/>
    </location>
</feature>
<evidence type="ECO:0000313" key="2">
    <source>
        <dbReference type="EMBL" id="MCY1720900.1"/>
    </source>
</evidence>
<dbReference type="PROSITE" id="PS51085">
    <property type="entry name" value="2FE2S_FER_2"/>
    <property type="match status" value="1"/>
</dbReference>
<dbReference type="InterPro" id="IPR036188">
    <property type="entry name" value="FAD/NAD-bd_sf"/>
</dbReference>
<gene>
    <name evidence="2" type="ORF">OU798_11125</name>
</gene>
<dbReference type="EMBL" id="JAPOHD010000023">
    <property type="protein sequence ID" value="MCY1720900.1"/>
    <property type="molecule type" value="Genomic_DNA"/>
</dbReference>
<reference evidence="2" key="1">
    <citation type="submission" date="2022-11" db="EMBL/GenBank/DDBJ databases">
        <title>Marilongibacter aestuarii gen. nov., sp. nov., isolated from tidal flat sediment.</title>
        <authorList>
            <person name="Jiayan W."/>
        </authorList>
    </citation>
    <scope>NUCLEOTIDE SEQUENCE</scope>
    <source>
        <strain evidence="2">Z1-6</strain>
    </source>
</reference>
<comment type="caution">
    <text evidence="2">The sequence shown here is derived from an EMBL/GenBank/DDBJ whole genome shotgun (WGS) entry which is preliminary data.</text>
</comment>
<dbReference type="Pfam" id="PF14691">
    <property type="entry name" value="Fer4_20"/>
    <property type="match status" value="1"/>
</dbReference>
<keyword evidence="3" id="KW-1185">Reference proteome</keyword>
<dbReference type="InterPro" id="IPR028261">
    <property type="entry name" value="DPD_II"/>
</dbReference>
<organism evidence="2 3">
    <name type="scientific">Draconibacterium aestuarii</name>
    <dbReference type="NCBI Taxonomy" id="2998507"/>
    <lineage>
        <taxon>Bacteria</taxon>
        <taxon>Pseudomonadati</taxon>
        <taxon>Bacteroidota</taxon>
        <taxon>Bacteroidia</taxon>
        <taxon>Marinilabiliales</taxon>
        <taxon>Prolixibacteraceae</taxon>
        <taxon>Draconibacterium</taxon>
    </lineage>
</organism>
<dbReference type="InterPro" id="IPR051394">
    <property type="entry name" value="Glutamate_Synthase"/>
</dbReference>
<dbReference type="PANTHER" id="PTHR43100">
    <property type="entry name" value="GLUTAMATE SYNTHASE [NADPH] SMALL CHAIN"/>
    <property type="match status" value="1"/>
</dbReference>
<dbReference type="PRINTS" id="PR00419">
    <property type="entry name" value="ADXRDTASE"/>
</dbReference>
<dbReference type="InterPro" id="IPR036010">
    <property type="entry name" value="2Fe-2S_ferredoxin-like_sf"/>
</dbReference>
<name>A0A9X3J7P0_9BACT</name>
<dbReference type="Pfam" id="PF13450">
    <property type="entry name" value="NAD_binding_8"/>
    <property type="match status" value="1"/>
</dbReference>
<evidence type="ECO:0000259" key="1">
    <source>
        <dbReference type="PROSITE" id="PS51085"/>
    </source>
</evidence>
<proteinExistence type="predicted"/>
<dbReference type="SUPFAM" id="SSF54292">
    <property type="entry name" value="2Fe-2S ferredoxin-like"/>
    <property type="match status" value="1"/>
</dbReference>
<dbReference type="Gene3D" id="3.50.50.60">
    <property type="entry name" value="FAD/NAD(P)-binding domain"/>
    <property type="match status" value="1"/>
</dbReference>
<dbReference type="Proteomes" id="UP001145087">
    <property type="component" value="Unassembled WGS sequence"/>
</dbReference>
<evidence type="ECO:0000313" key="3">
    <source>
        <dbReference type="Proteomes" id="UP001145087"/>
    </source>
</evidence>
<dbReference type="SUPFAM" id="SSF54862">
    <property type="entry name" value="4Fe-4S ferredoxins"/>
    <property type="match status" value="1"/>
</dbReference>
<protein>
    <submittedName>
        <fullName evidence="2">FAD-dependent oxidoreductase</fullName>
    </submittedName>
</protein>
<dbReference type="CDD" id="cd00207">
    <property type="entry name" value="fer2"/>
    <property type="match status" value="1"/>
</dbReference>